<keyword evidence="2" id="KW-1185">Reference proteome</keyword>
<reference evidence="1 2" key="1">
    <citation type="submission" date="2019-04" db="EMBL/GenBank/DDBJ databases">
        <authorList>
            <person name="Jiang L."/>
        </authorList>
    </citation>
    <scope>NUCLEOTIDE SEQUENCE [LARGE SCALE GENOMIC DNA]</scope>
    <source>
        <strain evidence="1 2">YIM 131853</strain>
    </source>
</reference>
<name>A0A4S4FUI2_9MICO</name>
<organism evidence="1 2">
    <name type="scientific">Naasia lichenicola</name>
    <dbReference type="NCBI Taxonomy" id="2565933"/>
    <lineage>
        <taxon>Bacteria</taxon>
        <taxon>Bacillati</taxon>
        <taxon>Actinomycetota</taxon>
        <taxon>Actinomycetes</taxon>
        <taxon>Micrococcales</taxon>
        <taxon>Microbacteriaceae</taxon>
        <taxon>Naasia</taxon>
    </lineage>
</organism>
<dbReference type="EMBL" id="SSSM01000001">
    <property type="protein sequence ID" value="THG33266.1"/>
    <property type="molecule type" value="Genomic_DNA"/>
</dbReference>
<dbReference type="RefSeq" id="WP_136426047.1">
    <property type="nucleotide sequence ID" value="NZ_SSSM01000001.1"/>
</dbReference>
<dbReference type="AlphaFoldDB" id="A0A4S4FUI2"/>
<evidence type="ECO:0000313" key="2">
    <source>
        <dbReference type="Proteomes" id="UP000309133"/>
    </source>
</evidence>
<dbReference type="Proteomes" id="UP000309133">
    <property type="component" value="Unassembled WGS sequence"/>
</dbReference>
<sequence length="172" mass="19256">MGEKGQLVETSIVAFLSYGNVIGFIQGSTSAPTPRAFEEWLNGLRLLGNGLVIETEVMVSHEVQQLLKESSEVSQIEVKMHTNRADALKKRGSKPSDVLKSVKSEFGPMTVTVTVTVKASERRIRRRVGTPSGLTLRFWLTHPTRTRSRGPKRVWIPLVSVYESAPDLHFRR</sequence>
<proteinExistence type="predicted"/>
<dbReference type="OrthoDB" id="5125307at2"/>
<comment type="caution">
    <text evidence="1">The sequence shown here is derived from an EMBL/GenBank/DDBJ whole genome shotgun (WGS) entry which is preliminary data.</text>
</comment>
<accession>A0A4S4FUI2</accession>
<evidence type="ECO:0000313" key="1">
    <source>
        <dbReference type="EMBL" id="THG33266.1"/>
    </source>
</evidence>
<protein>
    <submittedName>
        <fullName evidence="1">Uncharacterized protein</fullName>
    </submittedName>
</protein>
<gene>
    <name evidence="1" type="ORF">E6C64_02630</name>
</gene>